<comment type="caution">
    <text evidence="1">The sequence shown here is derived from an EMBL/GenBank/DDBJ whole genome shotgun (WGS) entry which is preliminary data.</text>
</comment>
<name>A0A9P6WJU0_9ASCO</name>
<proteinExistence type="predicted"/>
<evidence type="ECO:0000313" key="1">
    <source>
        <dbReference type="EMBL" id="KAG0688139.1"/>
    </source>
</evidence>
<dbReference type="EMBL" id="PUHW01000178">
    <property type="protein sequence ID" value="KAG0688139.1"/>
    <property type="molecule type" value="Genomic_DNA"/>
</dbReference>
<gene>
    <name evidence="1" type="primary">BTBD19</name>
    <name evidence="1" type="ORF">C6P40_001342</name>
</gene>
<protein>
    <submittedName>
        <fullName evidence="1">BTB/POZ domain-containing protein 19</fullName>
    </submittedName>
</protein>
<feature type="non-terminal residue" evidence="1">
    <location>
        <position position="1"/>
    </location>
</feature>
<sequence>NHIPNQEMPYLQSFGPQYPLQYIPSYYPMQINQQTGSLNTLPISAPPYPISTQPLQYQNQLQQQQQQQQQQQVMFVQPRPQQIVYARTANGQLIPLLVQQPQSFNNLGMVVPSQVHNNDTITNNDVTVKNDDTPNKRQKTAKLTENELIQNAENLQRQHILRQMQMHPNLNKELQIPNISDVFHTNCNSETSATSTSGNENIETEEVIDNELEIKAENDHDQVENIKSINYSLISNNLEKSSDKNTQSPPSLQKKPQKIIGTVTLGTFTYQYSQTLSGDLTRDKELFDRLSDNAWKTCISKR</sequence>
<reference evidence="1" key="1">
    <citation type="submission" date="2020-11" db="EMBL/GenBank/DDBJ databases">
        <title>Kefir isolates.</title>
        <authorList>
            <person name="Marcisauskas S."/>
            <person name="Kim Y."/>
            <person name="Blasche S."/>
        </authorList>
    </citation>
    <scope>NUCLEOTIDE SEQUENCE</scope>
    <source>
        <strain evidence="1">Olga-1</strain>
    </source>
</reference>
<accession>A0A9P6WJU0</accession>
<dbReference type="Proteomes" id="UP000697127">
    <property type="component" value="Unassembled WGS sequence"/>
</dbReference>
<evidence type="ECO:0000313" key="2">
    <source>
        <dbReference type="Proteomes" id="UP000697127"/>
    </source>
</evidence>
<dbReference type="AlphaFoldDB" id="A0A9P6WJU0"/>
<keyword evidence="2" id="KW-1185">Reference proteome</keyword>
<organism evidence="1 2">
    <name type="scientific">Pichia californica</name>
    <dbReference type="NCBI Taxonomy" id="460514"/>
    <lineage>
        <taxon>Eukaryota</taxon>
        <taxon>Fungi</taxon>
        <taxon>Dikarya</taxon>
        <taxon>Ascomycota</taxon>
        <taxon>Saccharomycotina</taxon>
        <taxon>Pichiomycetes</taxon>
        <taxon>Pichiales</taxon>
        <taxon>Pichiaceae</taxon>
        <taxon>Pichia</taxon>
    </lineage>
</organism>